<keyword evidence="2" id="KW-1185">Reference proteome</keyword>
<accession>A0A7X6N0E2</accession>
<dbReference type="Proteomes" id="UP000549765">
    <property type="component" value="Unassembled WGS sequence"/>
</dbReference>
<gene>
    <name evidence="1" type="ORF">HF964_01055</name>
</gene>
<dbReference type="InterPro" id="IPR029035">
    <property type="entry name" value="DHS-like_NAD/FAD-binding_dom"/>
</dbReference>
<proteinExistence type="predicted"/>
<dbReference type="Pfam" id="PF13289">
    <property type="entry name" value="SIR2_2"/>
    <property type="match status" value="1"/>
</dbReference>
<name>A0A7X6N0E2_9LACO</name>
<evidence type="ECO:0008006" key="3">
    <source>
        <dbReference type="Google" id="ProtNLM"/>
    </source>
</evidence>
<dbReference type="AlphaFoldDB" id="A0A7X6N0E2"/>
<evidence type="ECO:0000313" key="2">
    <source>
        <dbReference type="Proteomes" id="UP000549765"/>
    </source>
</evidence>
<dbReference type="Gene3D" id="3.40.50.1220">
    <property type="entry name" value="TPP-binding domain"/>
    <property type="match status" value="1"/>
</dbReference>
<comment type="caution">
    <text evidence="1">The sequence shown here is derived from an EMBL/GenBank/DDBJ whole genome shotgun (WGS) entry which is preliminary data.</text>
</comment>
<dbReference type="RefSeq" id="WP_168721199.1">
    <property type="nucleotide sequence ID" value="NZ_JAAXPN010000001.1"/>
</dbReference>
<reference evidence="1 2" key="1">
    <citation type="submission" date="2020-04" db="EMBL/GenBank/DDBJ databases">
        <title>MicrobeNet Type strains.</title>
        <authorList>
            <person name="Nicholson A.C."/>
        </authorList>
    </citation>
    <scope>NUCLEOTIDE SEQUENCE [LARGE SCALE GENOMIC DNA]</scope>
    <source>
        <strain evidence="1 2">CCUG 61472</strain>
    </source>
</reference>
<evidence type="ECO:0000313" key="1">
    <source>
        <dbReference type="EMBL" id="NKZ23401.1"/>
    </source>
</evidence>
<dbReference type="SUPFAM" id="SSF52467">
    <property type="entry name" value="DHS-like NAD/FAD-binding domain"/>
    <property type="match status" value="1"/>
</dbReference>
<protein>
    <recommendedName>
        <fullName evidence="3">SIR2-like domain-containing protein</fullName>
    </recommendedName>
</protein>
<dbReference type="EMBL" id="JAAXPN010000001">
    <property type="protein sequence ID" value="NKZ23401.1"/>
    <property type="molecule type" value="Genomic_DNA"/>
</dbReference>
<organism evidence="1 2">
    <name type="scientific">Periweissella fabalis</name>
    <dbReference type="NCBI Taxonomy" id="1070421"/>
    <lineage>
        <taxon>Bacteria</taxon>
        <taxon>Bacillati</taxon>
        <taxon>Bacillota</taxon>
        <taxon>Bacilli</taxon>
        <taxon>Lactobacillales</taxon>
        <taxon>Lactobacillaceae</taxon>
        <taxon>Periweissella</taxon>
    </lineage>
</organism>
<sequence length="916" mass="107107">MITKLEAAAIEHLISAMNNDKLIIFVGAGVSIGSGLPSWNDLIDPLRKELDVSETNNLKVAQMYYDTWGKHKYMEKINGILSEGKVPQPNKLHELIFKPQHIITTNYDTLLEDMINRGLKMYSVLKKDDDIPYADSTNYLIKMHGDLAENNIVLKEDDYLEYENNFPMMSTLIKSLIMNNTLLFVGYSLNDSTFNSIYHLIQNTFGENDNQAYFYTPEKLEDAYKIYYSKKGLFVISTEEADLDKGKATEEFLEKITTKNRNEPKNAQDLWNNIKHLNSFAYLQVDNVVEALNLKQRAYLSNGNYKWVATNANTDTDQTESAKLNFDIDIDEKNNTALINFLDSKTMFIEFLNLKFSHTIKYNRNNFLNEAFELYESMQYTAAKDKFEELANIAFERGDYINALIARKNVDTIHLSIFDQINKKPEKSDALSNSLINRELNGIINSIMPSAKGDSNSGVQFFNTEIYKNKFAYNTLAELDYTCVSIENEMELIKQGGFSISNNLFNAKFKFYDFVNFIQCNCICIYQYTIFQDVVTKYFHILAMAYKINHDPSDNRIFKDAATEMAQFELVDLENIVPFIKPKNIDLYLGKYGIKSIQVSDEGIDYILDQAIYWSAKITQRLQPERNILERYVQFLAHIKKIEKQHTNRLVKLFEDYTLFNTNRDELKPLLKTISKNFDVLTDLQKHMLKAVIERQLAKIVTGKYEFHDSNFYLYVEIMNQYQDKTFDFSVLKDIINIDNVTEYESFLIYFFKFFDTDLKQVIIDIMNQYAKLAEKDMDAEFIGSMILAKIYRFEDQKEYVLNQLSAKGNMKEDGIHYPDKQKNALAYILDLKRDNYFSSDEVTEKLQEENVTGKLPELDWEIYQKWNSELISNFASIYPMSELFHYFGTNEKSEERLNKWIIDQARIDKFKFKFK</sequence>